<comment type="similarity">
    <text evidence="2">Belongs to the TMEM175 family.</text>
</comment>
<evidence type="ECO:0000256" key="7">
    <source>
        <dbReference type="ARBA" id="ARBA00022958"/>
    </source>
</evidence>
<sequence>MQLMANKNMETIHNTIKEVRKNDAARLKEHLDVFNDAIIAIFITIMVLEVPLPKDSPAGYFEFFSSIAIFLISFFIVASFWYNLHNAFSLFKGIKKGVMILDFFFLAFLALIPIMTKWIMVDASRWSILSMGIVFLLVNIFRLLIVNQSHKELWAANFTTKYETDSKFVVMVIETIVINIILIIIAWFFPLVAMVAYIILPIMTFISN</sequence>
<evidence type="ECO:0000313" key="15">
    <source>
        <dbReference type="Proteomes" id="UP000051139"/>
    </source>
</evidence>
<comment type="caution">
    <text evidence="14">The sequence shown here is derived from an EMBL/GenBank/DDBJ whole genome shotgun (WGS) entry which is preliminary data.</text>
</comment>
<dbReference type="GO" id="GO:0005267">
    <property type="term" value="F:potassium channel activity"/>
    <property type="evidence" value="ECO:0007669"/>
    <property type="project" value="UniProtKB-KW"/>
</dbReference>
<evidence type="ECO:0000313" key="14">
    <source>
        <dbReference type="EMBL" id="KRN96063.1"/>
    </source>
</evidence>
<evidence type="ECO:0000256" key="12">
    <source>
        <dbReference type="ARBA" id="ARBA00034430"/>
    </source>
</evidence>
<keyword evidence="7" id="KW-0630">Potassium</keyword>
<evidence type="ECO:0000256" key="11">
    <source>
        <dbReference type="ARBA" id="ARBA00023303"/>
    </source>
</evidence>
<organism evidence="14 15">
    <name type="scientific">Furfurilactobacillus siliginis</name>
    <dbReference type="NCBI Taxonomy" id="348151"/>
    <lineage>
        <taxon>Bacteria</taxon>
        <taxon>Bacillati</taxon>
        <taxon>Bacillota</taxon>
        <taxon>Bacilli</taxon>
        <taxon>Lactobacillales</taxon>
        <taxon>Lactobacillaceae</taxon>
        <taxon>Furfurilactobacillus</taxon>
    </lineage>
</organism>
<feature type="transmembrane region" description="Helical" evidence="13">
    <location>
        <begin position="30"/>
        <end position="48"/>
    </location>
</feature>
<reference evidence="14 15" key="1">
    <citation type="journal article" date="2015" name="Genome Announc.">
        <title>Expanding the biotechnology potential of lactobacilli through comparative genomics of 213 strains and associated genera.</title>
        <authorList>
            <person name="Sun Z."/>
            <person name="Harris H.M."/>
            <person name="McCann A."/>
            <person name="Guo C."/>
            <person name="Argimon S."/>
            <person name="Zhang W."/>
            <person name="Yang X."/>
            <person name="Jeffery I.B."/>
            <person name="Cooney J.C."/>
            <person name="Kagawa T.F."/>
            <person name="Liu W."/>
            <person name="Song Y."/>
            <person name="Salvetti E."/>
            <person name="Wrobel A."/>
            <person name="Rasinkangas P."/>
            <person name="Parkhill J."/>
            <person name="Rea M.C."/>
            <person name="O'Sullivan O."/>
            <person name="Ritari J."/>
            <person name="Douillard F.P."/>
            <person name="Paul Ross R."/>
            <person name="Yang R."/>
            <person name="Briner A.E."/>
            <person name="Felis G.E."/>
            <person name="de Vos W.M."/>
            <person name="Barrangou R."/>
            <person name="Klaenhammer T.R."/>
            <person name="Caufield P.W."/>
            <person name="Cui Y."/>
            <person name="Zhang H."/>
            <person name="O'Toole P.W."/>
        </authorList>
    </citation>
    <scope>NUCLEOTIDE SEQUENCE [LARGE SCALE GENOMIC DNA]</scope>
    <source>
        <strain evidence="14 15">DSM 22696</strain>
    </source>
</reference>
<dbReference type="AlphaFoldDB" id="A0A0R2L2T5"/>
<evidence type="ECO:0000256" key="9">
    <source>
        <dbReference type="ARBA" id="ARBA00023065"/>
    </source>
</evidence>
<feature type="transmembrane region" description="Helical" evidence="13">
    <location>
        <begin position="103"/>
        <end position="120"/>
    </location>
</feature>
<keyword evidence="8 13" id="KW-1133">Transmembrane helix</keyword>
<protein>
    <recommendedName>
        <fullName evidence="16">Integral membrane protein</fullName>
    </recommendedName>
</protein>
<evidence type="ECO:0000256" key="4">
    <source>
        <dbReference type="ARBA" id="ARBA00022538"/>
    </source>
</evidence>
<keyword evidence="11" id="KW-0407">Ion channel</keyword>
<keyword evidence="9" id="KW-0406">Ion transport</keyword>
<evidence type="ECO:0000256" key="1">
    <source>
        <dbReference type="ARBA" id="ARBA00004141"/>
    </source>
</evidence>
<keyword evidence="4" id="KW-0633">Potassium transport</keyword>
<accession>A0A0R2L2T5</accession>
<dbReference type="GO" id="GO:0015252">
    <property type="term" value="F:proton channel activity"/>
    <property type="evidence" value="ECO:0007669"/>
    <property type="project" value="InterPro"/>
</dbReference>
<proteinExistence type="inferred from homology"/>
<keyword evidence="3" id="KW-0813">Transport</keyword>
<name>A0A0R2L2T5_9LACO</name>
<dbReference type="InterPro" id="IPR010617">
    <property type="entry name" value="TMEM175-like"/>
</dbReference>
<comment type="subcellular location">
    <subcellularLocation>
        <location evidence="1">Membrane</location>
        <topology evidence="1">Multi-pass membrane protein</topology>
    </subcellularLocation>
</comment>
<evidence type="ECO:0000256" key="6">
    <source>
        <dbReference type="ARBA" id="ARBA00022826"/>
    </source>
</evidence>
<dbReference type="STRING" id="348151.IV55_GL001746"/>
<evidence type="ECO:0000256" key="3">
    <source>
        <dbReference type="ARBA" id="ARBA00022448"/>
    </source>
</evidence>
<keyword evidence="15" id="KW-1185">Reference proteome</keyword>
<evidence type="ECO:0000256" key="13">
    <source>
        <dbReference type="SAM" id="Phobius"/>
    </source>
</evidence>
<evidence type="ECO:0000256" key="10">
    <source>
        <dbReference type="ARBA" id="ARBA00023136"/>
    </source>
</evidence>
<evidence type="ECO:0000256" key="2">
    <source>
        <dbReference type="ARBA" id="ARBA00006920"/>
    </source>
</evidence>
<dbReference type="OrthoDB" id="7626281at2"/>
<feature type="transmembrane region" description="Helical" evidence="13">
    <location>
        <begin position="168"/>
        <end position="200"/>
    </location>
</feature>
<dbReference type="EMBL" id="JQCB01000006">
    <property type="protein sequence ID" value="KRN96063.1"/>
    <property type="molecule type" value="Genomic_DNA"/>
</dbReference>
<keyword evidence="6" id="KW-0631">Potassium channel</keyword>
<comment type="catalytic activity">
    <reaction evidence="12">
        <text>K(+)(in) = K(+)(out)</text>
        <dbReference type="Rhea" id="RHEA:29463"/>
        <dbReference type="ChEBI" id="CHEBI:29103"/>
    </reaction>
</comment>
<keyword evidence="10 13" id="KW-0472">Membrane</keyword>
<dbReference type="PATRIC" id="fig|348151.3.peg.1797"/>
<evidence type="ECO:0008006" key="16">
    <source>
        <dbReference type="Google" id="ProtNLM"/>
    </source>
</evidence>
<feature type="transmembrane region" description="Helical" evidence="13">
    <location>
        <begin position="126"/>
        <end position="147"/>
    </location>
</feature>
<dbReference type="GO" id="GO:0016020">
    <property type="term" value="C:membrane"/>
    <property type="evidence" value="ECO:0007669"/>
    <property type="project" value="UniProtKB-SubCell"/>
</dbReference>
<feature type="transmembrane region" description="Helical" evidence="13">
    <location>
        <begin position="60"/>
        <end position="82"/>
    </location>
</feature>
<keyword evidence="5 13" id="KW-0812">Transmembrane</keyword>
<dbReference type="Pfam" id="PF06736">
    <property type="entry name" value="TMEM175"/>
    <property type="match status" value="1"/>
</dbReference>
<evidence type="ECO:0000256" key="8">
    <source>
        <dbReference type="ARBA" id="ARBA00022989"/>
    </source>
</evidence>
<evidence type="ECO:0000256" key="5">
    <source>
        <dbReference type="ARBA" id="ARBA00022692"/>
    </source>
</evidence>
<gene>
    <name evidence="14" type="ORF">IV55_GL001746</name>
</gene>
<dbReference type="Proteomes" id="UP000051139">
    <property type="component" value="Unassembled WGS sequence"/>
</dbReference>